<dbReference type="CDD" id="cd15491">
    <property type="entry name" value="selB_III"/>
    <property type="match status" value="1"/>
</dbReference>
<organism evidence="10 11">
    <name type="scientific">Clostridium perfringens (strain ATCC 13124 / DSM 756 / JCM 1290 / NCIMB 6125 / NCTC 8237 / Type A)</name>
    <dbReference type="NCBI Taxonomy" id="195103"/>
    <lineage>
        <taxon>Bacteria</taxon>
        <taxon>Bacillati</taxon>
        <taxon>Bacillota</taxon>
        <taxon>Clostridia</taxon>
        <taxon>Eubacteriales</taxon>
        <taxon>Clostridiaceae</taxon>
        <taxon>Clostridium</taxon>
    </lineage>
</organism>
<evidence type="ECO:0000313" key="10">
    <source>
        <dbReference type="EMBL" id="ABG83341.1"/>
    </source>
</evidence>
<evidence type="ECO:0000256" key="6">
    <source>
        <dbReference type="ARBA" id="ARBA00023134"/>
    </source>
</evidence>
<dbReference type="Pfam" id="PF09107">
    <property type="entry name" value="WHD_3rd_SelB"/>
    <property type="match status" value="1"/>
</dbReference>
<dbReference type="InterPro" id="IPR004161">
    <property type="entry name" value="EFTu-like_2"/>
</dbReference>
<proteinExistence type="predicted"/>
<keyword evidence="10" id="KW-0251">Elongation factor</keyword>
<dbReference type="CDD" id="cd04171">
    <property type="entry name" value="SelB"/>
    <property type="match status" value="1"/>
</dbReference>
<dbReference type="GO" id="GO:0003746">
    <property type="term" value="F:translation elongation factor activity"/>
    <property type="evidence" value="ECO:0007669"/>
    <property type="project" value="UniProtKB-KW"/>
</dbReference>
<evidence type="ECO:0000256" key="8">
    <source>
        <dbReference type="ARBA" id="ARBA00031615"/>
    </source>
</evidence>
<reference evidence="10 11" key="1">
    <citation type="journal article" date="2006" name="Genome Res.">
        <title>Skewed genomic variability in strains of the toxigenic bacterial pathogen, Clostridium perfringens.</title>
        <authorList>
            <person name="Myers G.S."/>
            <person name="Rasko D.A."/>
            <person name="Cheung J.K."/>
            <person name="Ravel J."/>
            <person name="Seshadri R."/>
            <person name="Deboy R.T."/>
            <person name="Ren Q."/>
            <person name="Varga J."/>
            <person name="Awad M.M."/>
            <person name="Brinkac L.M."/>
            <person name="Daugherty S.C."/>
            <person name="Haft D.H."/>
            <person name="Dodson R.J."/>
            <person name="Madupu R."/>
            <person name="Nelson W.C."/>
            <person name="Rosovitz M.J."/>
            <person name="Sullivan S.A."/>
            <person name="Khouri H."/>
            <person name="Dimitrov G.I."/>
            <person name="Watkins K.L."/>
            <person name="Mulligan S."/>
            <person name="Benton J."/>
            <person name="Radune D."/>
            <person name="Fisher D.J."/>
            <person name="Atkins H.S."/>
            <person name="Hiscox T."/>
            <person name="Jost B.H."/>
            <person name="Billington S.J."/>
            <person name="Songer J.G."/>
            <person name="McClane B.A."/>
            <person name="Titball R.W."/>
            <person name="Rood J.I."/>
            <person name="Melville S.B."/>
            <person name="Paulsen I.T."/>
        </authorList>
    </citation>
    <scope>NUCLEOTIDE SEQUENCE [LARGE SCALE GENOMIC DNA]</scope>
    <source>
        <strain evidence="11">ATCC 13124 / DSM 756 / JCM 1290 / NCIMB 6125 / NCTC 8237 / S 107 / Type A</strain>
    </source>
</reference>
<dbReference type="PRINTS" id="PR00315">
    <property type="entry name" value="ELONGATNFCT"/>
</dbReference>
<dbReference type="KEGG" id="cpf:CPF_2372"/>
<evidence type="ECO:0000256" key="1">
    <source>
        <dbReference type="ARBA" id="ARBA00004496"/>
    </source>
</evidence>
<dbReference type="RefSeq" id="WP_003454944.1">
    <property type="nucleotide sequence ID" value="NC_008261.1"/>
</dbReference>
<dbReference type="GO" id="GO:0003723">
    <property type="term" value="F:RNA binding"/>
    <property type="evidence" value="ECO:0007669"/>
    <property type="project" value="InterPro"/>
</dbReference>
<dbReference type="InterPro" id="IPR050055">
    <property type="entry name" value="EF-Tu_GTPase"/>
</dbReference>
<sequence>MKHVIIGTSGHIDHGKTTLIKALTGRETDKLDEEKKRGISINLGFTFFDLPSGKRAGIIDVPGHEKFIKNMLAGATSLDVVLLIIALDEGIMPQTKEHLEILELLEVKKCIVALTKRDLVDEEWAEMIKEDIKNYLKSTSFKDATMIEVSSKTKEGIDELITEIDSAVEEIEQKDKEGHFRLAVDRSFSVSGFGTVATGTILSGSVKLGDLVQINPSGIEARVRNIQVHDENVEMGEAGQRCALNLSGVTKEEVTRGMVVCTSNTIQPSYMVDCKFRYLKSNEKNLVNRQRVRIYHGTSEIFGRIVLLDKEEVKPGEEAYIQLRLESEICAQKGDNLVIRNYSPMTTLGGGKIINPVAKKAKRFKEDYLNELKLMEKGSIEDIVENVVLSLSETFPNSQEVIKGLGRNIENIDFILEKLCEDKKIIGIDNGKSKVFIHNKFFTKKSEEIYEILRRFHEENPLKVGMNKEELRSKSFSNKIKQKIFQSFLELMKEKEIIKEGINIISLKDFEIKLTKAQKGIREKILKAYLESGIVSPKIKELIEDKKLEKEYIKIYNLLIEEGTLIKLPEEVVMHKEVLQGVKEKIIEWLNKNGSITLGETKELLGVSRKYLVAILEYLDNEEITKRVEDKRVLN</sequence>
<dbReference type="SUPFAM" id="SSF50465">
    <property type="entry name" value="EF-Tu/eEF-1alpha/eIF2-gamma C-terminal domain"/>
    <property type="match status" value="1"/>
</dbReference>
<dbReference type="InterPro" id="IPR036388">
    <property type="entry name" value="WH-like_DNA-bd_sf"/>
</dbReference>
<dbReference type="PROSITE" id="PS00301">
    <property type="entry name" value="G_TR_1"/>
    <property type="match status" value="1"/>
</dbReference>
<comment type="function">
    <text evidence="7">Translation factor necessary for the incorporation of selenocysteine into proteins. It probably replaces EF-Tu for the insertion of selenocysteine directed by the UGA codon. SelB binds GTP and GDP.</text>
</comment>
<dbReference type="Pfam" id="PF25461">
    <property type="entry name" value="Beta-barrel_SelB"/>
    <property type="match status" value="1"/>
</dbReference>
<evidence type="ECO:0000313" key="11">
    <source>
        <dbReference type="Proteomes" id="UP000001823"/>
    </source>
</evidence>
<dbReference type="SUPFAM" id="SSF50447">
    <property type="entry name" value="Translation proteins"/>
    <property type="match status" value="1"/>
</dbReference>
<dbReference type="PaxDb" id="195103-CPF_2372"/>
<dbReference type="GO" id="GO:0005737">
    <property type="term" value="C:cytoplasm"/>
    <property type="evidence" value="ECO:0007669"/>
    <property type="project" value="UniProtKB-SubCell"/>
</dbReference>
<feature type="domain" description="Tr-type G" evidence="9">
    <location>
        <begin position="1"/>
        <end position="174"/>
    </location>
</feature>
<dbReference type="EMBL" id="CP000246">
    <property type="protein sequence ID" value="ABG83341.1"/>
    <property type="molecule type" value="Genomic_DNA"/>
</dbReference>
<dbReference type="PANTHER" id="PTHR43721:SF11">
    <property type="entry name" value="SELENOCYSTEINE-SPECIFIC ELONGATION FACTOR"/>
    <property type="match status" value="1"/>
</dbReference>
<dbReference type="Pfam" id="PF00009">
    <property type="entry name" value="GTP_EFTU"/>
    <property type="match status" value="1"/>
</dbReference>
<dbReference type="PANTHER" id="PTHR43721">
    <property type="entry name" value="ELONGATION FACTOR TU-RELATED"/>
    <property type="match status" value="1"/>
</dbReference>
<dbReference type="InterPro" id="IPR000795">
    <property type="entry name" value="T_Tr_GTP-bd_dom"/>
</dbReference>
<dbReference type="Gene3D" id="2.40.30.10">
    <property type="entry name" value="Translation factors"/>
    <property type="match status" value="1"/>
</dbReference>
<evidence type="ECO:0000256" key="4">
    <source>
        <dbReference type="ARBA" id="ARBA00022741"/>
    </source>
</evidence>
<evidence type="ECO:0000256" key="3">
    <source>
        <dbReference type="ARBA" id="ARBA00022490"/>
    </source>
</evidence>
<name>A0A0H2YR14_CLOP1</name>
<dbReference type="InterPro" id="IPR009001">
    <property type="entry name" value="Transl_elong_EF1A/Init_IF2_C"/>
</dbReference>
<dbReference type="GO" id="GO:0001514">
    <property type="term" value="P:selenocysteine incorporation"/>
    <property type="evidence" value="ECO:0007669"/>
    <property type="project" value="InterPro"/>
</dbReference>
<evidence type="ECO:0000256" key="2">
    <source>
        <dbReference type="ARBA" id="ARBA00015953"/>
    </source>
</evidence>
<dbReference type="NCBIfam" id="TIGR00231">
    <property type="entry name" value="small_GTP"/>
    <property type="match status" value="1"/>
</dbReference>
<dbReference type="GO" id="GO:0003924">
    <property type="term" value="F:GTPase activity"/>
    <property type="evidence" value="ECO:0007669"/>
    <property type="project" value="InterPro"/>
</dbReference>
<dbReference type="STRING" id="195103.CPF_2372"/>
<dbReference type="GO" id="GO:0005525">
    <property type="term" value="F:GTP binding"/>
    <property type="evidence" value="ECO:0007669"/>
    <property type="project" value="UniProtKB-KW"/>
</dbReference>
<dbReference type="InterPro" id="IPR027417">
    <property type="entry name" value="P-loop_NTPase"/>
</dbReference>
<dbReference type="InterPro" id="IPR005225">
    <property type="entry name" value="Small_GTP-bd"/>
</dbReference>
<dbReference type="InterPro" id="IPR057335">
    <property type="entry name" value="Beta-barrel_SelB"/>
</dbReference>
<dbReference type="Proteomes" id="UP000001823">
    <property type="component" value="Chromosome"/>
</dbReference>
<protein>
    <recommendedName>
        <fullName evidence="2">Selenocysteine-specific elongation factor</fullName>
    </recommendedName>
    <alternativeName>
        <fullName evidence="8">SelB translation factor</fullName>
    </alternativeName>
</protein>
<dbReference type="SUPFAM" id="SSF52540">
    <property type="entry name" value="P-loop containing nucleoside triphosphate hydrolases"/>
    <property type="match status" value="1"/>
</dbReference>
<comment type="subcellular location">
    <subcellularLocation>
        <location evidence="1">Cytoplasm</location>
    </subcellularLocation>
</comment>
<dbReference type="NCBIfam" id="TIGR00475">
    <property type="entry name" value="selB"/>
    <property type="match status" value="1"/>
</dbReference>
<dbReference type="Gene3D" id="3.40.50.300">
    <property type="entry name" value="P-loop containing nucleotide triphosphate hydrolases"/>
    <property type="match status" value="1"/>
</dbReference>
<dbReference type="InterPro" id="IPR015191">
    <property type="entry name" value="SelB_WHD4"/>
</dbReference>
<accession>A0A0H2YR14</accession>
<dbReference type="Gene3D" id="1.10.10.2770">
    <property type="match status" value="1"/>
</dbReference>
<gene>
    <name evidence="10" type="primary">selB</name>
    <name evidence="10" type="ordered locus">CPF_2372</name>
</gene>
<keyword evidence="6" id="KW-0342">GTP-binding</keyword>
<evidence type="ECO:0000259" key="9">
    <source>
        <dbReference type="PROSITE" id="PS51722"/>
    </source>
</evidence>
<dbReference type="AlphaFoldDB" id="A0A0H2YR14"/>
<dbReference type="InterPro" id="IPR036390">
    <property type="entry name" value="WH_DNA-bd_sf"/>
</dbReference>
<keyword evidence="11" id="KW-1185">Reference proteome</keyword>
<keyword evidence="5" id="KW-0648">Protein biosynthesis</keyword>
<dbReference type="InterPro" id="IPR009000">
    <property type="entry name" value="Transl_B-barrel_sf"/>
</dbReference>
<dbReference type="HOGENOM" id="CLU_023030_3_0_9"/>
<dbReference type="Gene3D" id="1.10.10.10">
    <property type="entry name" value="Winged helix-like DNA-binding domain superfamily/Winged helix DNA-binding domain"/>
    <property type="match status" value="1"/>
</dbReference>
<dbReference type="InterPro" id="IPR004535">
    <property type="entry name" value="Transl_elong_SelB"/>
</dbReference>
<dbReference type="eggNOG" id="COG3276">
    <property type="taxonomic scope" value="Bacteria"/>
</dbReference>
<dbReference type="CDD" id="cd03696">
    <property type="entry name" value="SelB_II"/>
    <property type="match status" value="1"/>
</dbReference>
<dbReference type="FunFam" id="3.40.50.300:FF:001064">
    <property type="entry name" value="Selenocysteine-specific translation elongation factor"/>
    <property type="match status" value="1"/>
</dbReference>
<evidence type="ECO:0000256" key="5">
    <source>
        <dbReference type="ARBA" id="ARBA00022917"/>
    </source>
</evidence>
<dbReference type="InterPro" id="IPR031157">
    <property type="entry name" value="G_TR_CS"/>
</dbReference>
<dbReference type="Pfam" id="PF03144">
    <property type="entry name" value="GTP_EFTU_D2"/>
    <property type="match status" value="1"/>
</dbReference>
<evidence type="ECO:0000256" key="7">
    <source>
        <dbReference type="ARBA" id="ARBA00025526"/>
    </source>
</evidence>
<keyword evidence="3" id="KW-0963">Cytoplasm</keyword>
<keyword evidence="4" id="KW-0547">Nucleotide-binding</keyword>
<dbReference type="SUPFAM" id="SSF46785">
    <property type="entry name" value="Winged helix' DNA-binding domain"/>
    <property type="match status" value="3"/>
</dbReference>
<dbReference type="InterPro" id="IPR015190">
    <property type="entry name" value="Elong_fac_SelB-wing-hlx_typ-2"/>
</dbReference>
<dbReference type="Pfam" id="PF09106">
    <property type="entry name" value="WHD_2nd_SelB"/>
    <property type="match status" value="1"/>
</dbReference>
<dbReference type="PROSITE" id="PS51722">
    <property type="entry name" value="G_TR_2"/>
    <property type="match status" value="1"/>
</dbReference>